<reference evidence="2 3" key="1">
    <citation type="submission" date="2017-03" db="EMBL/GenBank/DDBJ databases">
        <title>Whole genome sequences of fourteen strains of Bradyrhizobium canariense and one strain of Bradyrhizobium japonicum isolated from Lupinus (Papilionoideae: Genisteae) species in Algeria.</title>
        <authorList>
            <person name="Crovadore J."/>
            <person name="Chekireb D."/>
            <person name="Brachmann A."/>
            <person name="Chablais R."/>
            <person name="Cochard B."/>
            <person name="Lefort F."/>
        </authorList>
    </citation>
    <scope>NUCLEOTIDE SEQUENCE [LARGE SCALE GENOMIC DNA]</scope>
    <source>
        <strain evidence="2 3">UBMA197</strain>
    </source>
</reference>
<evidence type="ECO:0000313" key="3">
    <source>
        <dbReference type="Proteomes" id="UP000193335"/>
    </source>
</evidence>
<dbReference type="InterPro" id="IPR002182">
    <property type="entry name" value="NB-ARC"/>
</dbReference>
<accession>A0A1Y2JHK0</accession>
<protein>
    <recommendedName>
        <fullName evidence="1">NB-ARC domain-containing protein</fullName>
    </recommendedName>
</protein>
<dbReference type="Proteomes" id="UP000193335">
    <property type="component" value="Unassembled WGS sequence"/>
</dbReference>
<organism evidence="2 3">
    <name type="scientific">Bradyrhizobium japonicum</name>
    <dbReference type="NCBI Taxonomy" id="375"/>
    <lineage>
        <taxon>Bacteria</taxon>
        <taxon>Pseudomonadati</taxon>
        <taxon>Pseudomonadota</taxon>
        <taxon>Alphaproteobacteria</taxon>
        <taxon>Hyphomicrobiales</taxon>
        <taxon>Nitrobacteraceae</taxon>
        <taxon>Bradyrhizobium</taxon>
    </lineage>
</organism>
<dbReference type="GO" id="GO:0043531">
    <property type="term" value="F:ADP binding"/>
    <property type="evidence" value="ECO:0007669"/>
    <property type="project" value="InterPro"/>
</dbReference>
<dbReference type="InterPro" id="IPR027417">
    <property type="entry name" value="P-loop_NTPase"/>
</dbReference>
<dbReference type="PANTHER" id="PTHR47691">
    <property type="entry name" value="REGULATOR-RELATED"/>
    <property type="match status" value="1"/>
</dbReference>
<dbReference type="PANTHER" id="PTHR47691:SF3">
    <property type="entry name" value="HTH-TYPE TRANSCRIPTIONAL REGULATOR RV0890C-RELATED"/>
    <property type="match status" value="1"/>
</dbReference>
<sequence>MVGRDDTVRALSAQLMTRRFVSIVGPGGLGKTTVAVSIAHALIDDFDEAVFFVDLGALTDPGLVPTAVASALGIMMQAQDPFLSLLAFLGERRVLLLLDTANTSSTRLRHLPNPSSTPRRRPTS</sequence>
<proteinExistence type="predicted"/>
<dbReference type="SUPFAM" id="SSF52540">
    <property type="entry name" value="P-loop containing nucleoside triphosphate hydrolases"/>
    <property type="match status" value="1"/>
</dbReference>
<dbReference type="AlphaFoldDB" id="A0A1Y2JHK0"/>
<name>A0A1Y2JHK0_BRAJP</name>
<dbReference type="Gene3D" id="3.40.50.300">
    <property type="entry name" value="P-loop containing nucleotide triphosphate hydrolases"/>
    <property type="match status" value="1"/>
</dbReference>
<feature type="domain" description="NB-ARC" evidence="1">
    <location>
        <begin position="5"/>
        <end position="100"/>
    </location>
</feature>
<evidence type="ECO:0000259" key="1">
    <source>
        <dbReference type="Pfam" id="PF00931"/>
    </source>
</evidence>
<evidence type="ECO:0000313" key="2">
    <source>
        <dbReference type="EMBL" id="OSJ26584.1"/>
    </source>
</evidence>
<dbReference type="RefSeq" id="WP_085403777.1">
    <property type="nucleotide sequence ID" value="NZ_NAFL01000276.1"/>
</dbReference>
<gene>
    <name evidence="2" type="ORF">BSZ19_35560</name>
</gene>
<comment type="caution">
    <text evidence="2">The sequence shown here is derived from an EMBL/GenBank/DDBJ whole genome shotgun (WGS) entry which is preliminary data.</text>
</comment>
<dbReference type="EMBL" id="NAFL01000276">
    <property type="protein sequence ID" value="OSJ26584.1"/>
    <property type="molecule type" value="Genomic_DNA"/>
</dbReference>
<dbReference type="PRINTS" id="PR00364">
    <property type="entry name" value="DISEASERSIST"/>
</dbReference>
<dbReference type="Pfam" id="PF00931">
    <property type="entry name" value="NB-ARC"/>
    <property type="match status" value="1"/>
</dbReference>